<dbReference type="Pfam" id="PF12680">
    <property type="entry name" value="SnoaL_2"/>
    <property type="match status" value="1"/>
</dbReference>
<evidence type="ECO:0000259" key="1">
    <source>
        <dbReference type="Pfam" id="PF12680"/>
    </source>
</evidence>
<proteinExistence type="predicted"/>
<feature type="domain" description="SnoaL-like" evidence="1">
    <location>
        <begin position="10"/>
        <end position="114"/>
    </location>
</feature>
<dbReference type="SUPFAM" id="SSF54427">
    <property type="entry name" value="NTF2-like"/>
    <property type="match status" value="1"/>
</dbReference>
<sequence length="136" mass="15725">MQSKEKQLVQDFYTSGFHEDTSLLEKYLHEDATIYWNSSSGFSKLDFEDFSRMSSDLGKSYEGLSCEITHLLQEDNKVAIRFTYHANTIEDPEEDGALAHFMCIWEIKDNKLYEGYLISQPGDDSEENISSFLPKN</sequence>
<protein>
    <recommendedName>
        <fullName evidence="1">SnoaL-like domain-containing protein</fullName>
    </recommendedName>
</protein>
<reference evidence="3" key="1">
    <citation type="journal article" date="2019" name="Int. J. Syst. Evol. Microbiol.">
        <title>The Global Catalogue of Microorganisms (GCM) 10K type strain sequencing project: providing services to taxonomists for standard genome sequencing and annotation.</title>
        <authorList>
            <consortium name="The Broad Institute Genomics Platform"/>
            <consortium name="The Broad Institute Genome Sequencing Center for Infectious Disease"/>
            <person name="Wu L."/>
            <person name="Ma J."/>
        </authorList>
    </citation>
    <scope>NUCLEOTIDE SEQUENCE [LARGE SCALE GENOMIC DNA]</scope>
    <source>
        <strain evidence="3">KCTC 12708</strain>
    </source>
</reference>
<dbReference type="InterPro" id="IPR032710">
    <property type="entry name" value="NTF2-like_dom_sf"/>
</dbReference>
<dbReference type="RefSeq" id="WP_027884061.1">
    <property type="nucleotide sequence ID" value="NZ_BMWY01000002.1"/>
</dbReference>
<gene>
    <name evidence="2" type="ORF">GCM10008088_07430</name>
</gene>
<organism evidence="2 3">
    <name type="scientific">Mesonia mobilis</name>
    <dbReference type="NCBI Taxonomy" id="369791"/>
    <lineage>
        <taxon>Bacteria</taxon>
        <taxon>Pseudomonadati</taxon>
        <taxon>Bacteroidota</taxon>
        <taxon>Flavobacteriia</taxon>
        <taxon>Flavobacteriales</taxon>
        <taxon>Flavobacteriaceae</taxon>
        <taxon>Mesonia</taxon>
    </lineage>
</organism>
<evidence type="ECO:0000313" key="3">
    <source>
        <dbReference type="Proteomes" id="UP000615593"/>
    </source>
</evidence>
<dbReference type="Gene3D" id="3.10.450.50">
    <property type="match status" value="1"/>
</dbReference>
<dbReference type="GeneID" id="94368405"/>
<evidence type="ECO:0000313" key="2">
    <source>
        <dbReference type="EMBL" id="GGZ48674.1"/>
    </source>
</evidence>
<keyword evidence="3" id="KW-1185">Reference proteome</keyword>
<dbReference type="EMBL" id="BMWY01000002">
    <property type="protein sequence ID" value="GGZ48674.1"/>
    <property type="molecule type" value="Genomic_DNA"/>
</dbReference>
<dbReference type="Proteomes" id="UP000615593">
    <property type="component" value="Unassembled WGS sequence"/>
</dbReference>
<comment type="caution">
    <text evidence="2">The sequence shown here is derived from an EMBL/GenBank/DDBJ whole genome shotgun (WGS) entry which is preliminary data.</text>
</comment>
<name>A0ABQ3BPF5_9FLAO</name>
<dbReference type="InterPro" id="IPR037401">
    <property type="entry name" value="SnoaL-like"/>
</dbReference>
<accession>A0ABQ3BPF5</accession>